<dbReference type="EC" id="5.4.3.2" evidence="11"/>
<evidence type="ECO:0000256" key="2">
    <source>
        <dbReference type="ARBA" id="ARBA00001966"/>
    </source>
</evidence>
<dbReference type="GO" id="GO:0050066">
    <property type="term" value="F:L-lysine 2,3-aminomutase activity"/>
    <property type="evidence" value="ECO:0007669"/>
    <property type="project" value="UniProtKB-EC"/>
</dbReference>
<dbReference type="Proteomes" id="UP001549036">
    <property type="component" value="Unassembled WGS sequence"/>
</dbReference>
<dbReference type="EMBL" id="JBEPLM010000031">
    <property type="protein sequence ID" value="MET3597793.1"/>
    <property type="molecule type" value="Genomic_DNA"/>
</dbReference>
<organism evidence="11 12">
    <name type="scientific">Mesorhizobium shonense</name>
    <dbReference type="NCBI Taxonomy" id="1209948"/>
    <lineage>
        <taxon>Bacteria</taxon>
        <taxon>Pseudomonadati</taxon>
        <taxon>Pseudomonadota</taxon>
        <taxon>Alphaproteobacteria</taxon>
        <taxon>Hyphomicrobiales</taxon>
        <taxon>Phyllobacteriaceae</taxon>
        <taxon>Mesorhizobium</taxon>
    </lineage>
</organism>
<gene>
    <name evidence="11" type="ORF">ABID26_007219</name>
</gene>
<sequence>MSRITHEMNHEFADAAWQERHAVTRIDQLREWMRVDADGSLMRDVELGLARAPMAMRITPYVLNLIDWSNFLKDAIRKQFIPVGSEILPSHPLLKMDSLHERENSPVDGLVHRYQDKALLLATDRCPVYCRFCTRSYSVGLDTQSVSKKRAAPFQMRWHSILAYLRTNPVIVDVVVSGGDCFRLKASRLLAIGMGLLSIPSIRRIRFATKGLAVLPMKVTSDHEWTDALFNINHVGRDQGVEISFHTHFNHPGEITDYTIAAAELLFKQGIRMRNQSVLLAGVNDDPEVMKQLVKRLSDIHIQPYYVYTCDLVEGIEHMRCSVKRACQIENAVRGITAGYNTPVFVVDTPGGGGKRDVHSFEHYDRQTGLAVYRAPSVRPNQLFTYPDPLQSLSPDAQAAWLNPKRAERILSDAVETARVKSMSGLCGMQK</sequence>
<keyword evidence="6" id="KW-0479">Metal-binding</keyword>
<dbReference type="Gene3D" id="3.20.20.70">
    <property type="entry name" value="Aldolase class I"/>
    <property type="match status" value="1"/>
</dbReference>
<accession>A0ABV2I4K1</accession>
<evidence type="ECO:0000256" key="7">
    <source>
        <dbReference type="ARBA" id="ARBA00022898"/>
    </source>
</evidence>
<keyword evidence="12" id="KW-1185">Reference proteome</keyword>
<keyword evidence="8" id="KW-0408">Iron</keyword>
<protein>
    <submittedName>
        <fullName evidence="11">Lysine 2,3-aminomutase</fullName>
        <ecNumber evidence="11">5.4.3.2</ecNumber>
    </submittedName>
</protein>
<comment type="similarity">
    <text evidence="3">Belongs to the radical SAM superfamily. KamA family.</text>
</comment>
<evidence type="ECO:0000313" key="12">
    <source>
        <dbReference type="Proteomes" id="UP001549036"/>
    </source>
</evidence>
<keyword evidence="4" id="KW-0004">4Fe-4S</keyword>
<dbReference type="SFLD" id="SFLDG01070">
    <property type="entry name" value="PLP-dependent"/>
    <property type="match status" value="1"/>
</dbReference>
<dbReference type="InterPro" id="IPR003739">
    <property type="entry name" value="Lys_aminomutase/Glu_NH3_mut"/>
</dbReference>
<evidence type="ECO:0000313" key="11">
    <source>
        <dbReference type="EMBL" id="MET3597793.1"/>
    </source>
</evidence>
<dbReference type="NCBIfam" id="TIGR00238">
    <property type="entry name" value="KamA family radical SAM protein"/>
    <property type="match status" value="1"/>
</dbReference>
<evidence type="ECO:0000256" key="8">
    <source>
        <dbReference type="ARBA" id="ARBA00023004"/>
    </source>
</evidence>
<comment type="cofactor">
    <cofactor evidence="1">
        <name>pyridoxal 5'-phosphate</name>
        <dbReference type="ChEBI" id="CHEBI:597326"/>
    </cofactor>
</comment>
<dbReference type="InterPro" id="IPR007197">
    <property type="entry name" value="rSAM"/>
</dbReference>
<feature type="domain" description="Radical SAM core" evidence="10">
    <location>
        <begin position="112"/>
        <end position="341"/>
    </location>
</feature>
<evidence type="ECO:0000256" key="6">
    <source>
        <dbReference type="ARBA" id="ARBA00022723"/>
    </source>
</evidence>
<evidence type="ECO:0000256" key="3">
    <source>
        <dbReference type="ARBA" id="ARBA00008703"/>
    </source>
</evidence>
<keyword evidence="9" id="KW-0411">Iron-sulfur</keyword>
<keyword evidence="5" id="KW-0949">S-adenosyl-L-methionine</keyword>
<evidence type="ECO:0000256" key="5">
    <source>
        <dbReference type="ARBA" id="ARBA00022691"/>
    </source>
</evidence>
<dbReference type="PANTHER" id="PTHR30538">
    <property type="entry name" value="LYSINE 2,3-AMINOMUTASE-RELATED"/>
    <property type="match status" value="1"/>
</dbReference>
<evidence type="ECO:0000256" key="1">
    <source>
        <dbReference type="ARBA" id="ARBA00001933"/>
    </source>
</evidence>
<evidence type="ECO:0000256" key="4">
    <source>
        <dbReference type="ARBA" id="ARBA00022485"/>
    </source>
</evidence>
<dbReference type="InterPro" id="IPR058240">
    <property type="entry name" value="rSAM_sf"/>
</dbReference>
<reference evidence="11 12" key="1">
    <citation type="submission" date="2024-06" db="EMBL/GenBank/DDBJ databases">
        <title>Genomic Encyclopedia of Type Strains, Phase IV (KMG-IV): sequencing the most valuable type-strain genomes for metagenomic binning, comparative biology and taxonomic classification.</title>
        <authorList>
            <person name="Goeker M."/>
        </authorList>
    </citation>
    <scope>NUCLEOTIDE SEQUENCE [LARGE SCALE GENOMIC DNA]</scope>
    <source>
        <strain evidence="11 12">DSM 29846</strain>
    </source>
</reference>
<dbReference type="SUPFAM" id="SSF102114">
    <property type="entry name" value="Radical SAM enzymes"/>
    <property type="match status" value="1"/>
</dbReference>
<dbReference type="PANTHER" id="PTHR30538:SF0">
    <property type="entry name" value="L-LYSINE 2,3-AMINOMUTASE AQ_1632-RELATED"/>
    <property type="match status" value="1"/>
</dbReference>
<evidence type="ECO:0000259" key="10">
    <source>
        <dbReference type="PROSITE" id="PS51918"/>
    </source>
</evidence>
<dbReference type="RefSeq" id="WP_354418175.1">
    <property type="nucleotide sequence ID" value="NZ_JBEPLM010000031.1"/>
</dbReference>
<proteinExistence type="inferred from homology"/>
<comment type="caution">
    <text evidence="11">The sequence shown here is derived from an EMBL/GenBank/DDBJ whole genome shotgun (WGS) entry which is preliminary data.</text>
</comment>
<keyword evidence="11" id="KW-0413">Isomerase</keyword>
<keyword evidence="7" id="KW-0663">Pyridoxal phosphate</keyword>
<dbReference type="PROSITE" id="PS51918">
    <property type="entry name" value="RADICAL_SAM"/>
    <property type="match status" value="1"/>
</dbReference>
<evidence type="ECO:0000256" key="9">
    <source>
        <dbReference type="ARBA" id="ARBA00023014"/>
    </source>
</evidence>
<dbReference type="SFLD" id="SFLDS00029">
    <property type="entry name" value="Radical_SAM"/>
    <property type="match status" value="1"/>
</dbReference>
<dbReference type="InterPro" id="IPR013785">
    <property type="entry name" value="Aldolase_TIM"/>
</dbReference>
<name>A0ABV2I4K1_9HYPH</name>
<comment type="cofactor">
    <cofactor evidence="2">
        <name>[4Fe-4S] cluster</name>
        <dbReference type="ChEBI" id="CHEBI:49883"/>
    </cofactor>
</comment>